<dbReference type="PANTHER" id="PTHR45763:SF46">
    <property type="entry name" value="AB HYDROLASE-1 DOMAIN-CONTAINING PROTEIN"/>
    <property type="match status" value="1"/>
</dbReference>
<reference evidence="3 4" key="1">
    <citation type="submission" date="2019-06" db="EMBL/GenBank/DDBJ databases">
        <title>Sequencing the genomes of 1000 actinobacteria strains.</title>
        <authorList>
            <person name="Klenk H.-P."/>
        </authorList>
    </citation>
    <scope>NUCLEOTIDE SEQUENCE [LARGE SCALE GENOMIC DNA]</scope>
    <source>
        <strain evidence="3 4">DSM 45456</strain>
    </source>
</reference>
<gene>
    <name evidence="3" type="ORF">FHX81_6106</name>
</gene>
<proteinExistence type="predicted"/>
<sequence>MIEVMEDVPARTVTLPDGRRLAYYEFGDPAGVPCLYTPGWPASGLLGGVYDDAAREAGVRWISIDKPGAGASDFDPRRSLLRYADDIAHLADELGLDRFASVGESGGGPHAAVLAHALPDRLTTTILLAAMGPAHEKWVREGMQPVNRRLIMMAQRAPWLLRAQTLLLSRMMNNPTKARRWERSLVEQASEADRRALARIDTGWLTAAAAAALRDGGRAAAQELAMIARPWGFALADITSPVEVWHGTADTNVPVAIARRVVAEIRTCTAVTYVEGEGHIVGLLVRHDVMASVVRASGGGRRGDMRPPSDRSRPTGHPRS</sequence>
<dbReference type="AlphaFoldDB" id="A0A543JLF3"/>
<name>A0A543JLF3_9PSEU</name>
<dbReference type="SUPFAM" id="SSF53474">
    <property type="entry name" value="alpha/beta-Hydrolases"/>
    <property type="match status" value="1"/>
</dbReference>
<dbReference type="InterPro" id="IPR000073">
    <property type="entry name" value="AB_hydrolase_1"/>
</dbReference>
<dbReference type="Proteomes" id="UP000316628">
    <property type="component" value="Unassembled WGS sequence"/>
</dbReference>
<keyword evidence="4" id="KW-1185">Reference proteome</keyword>
<evidence type="ECO:0000256" key="1">
    <source>
        <dbReference type="SAM" id="MobiDB-lite"/>
    </source>
</evidence>
<evidence type="ECO:0000259" key="2">
    <source>
        <dbReference type="Pfam" id="PF00561"/>
    </source>
</evidence>
<dbReference type="OrthoDB" id="9800988at2"/>
<dbReference type="Pfam" id="PF00561">
    <property type="entry name" value="Abhydrolase_1"/>
    <property type="match status" value="1"/>
</dbReference>
<accession>A0A543JLF3</accession>
<dbReference type="EMBL" id="VFPP01000001">
    <property type="protein sequence ID" value="TQM83680.1"/>
    <property type="molecule type" value="Genomic_DNA"/>
</dbReference>
<feature type="region of interest" description="Disordered" evidence="1">
    <location>
        <begin position="296"/>
        <end position="320"/>
    </location>
</feature>
<evidence type="ECO:0000313" key="4">
    <source>
        <dbReference type="Proteomes" id="UP000316628"/>
    </source>
</evidence>
<comment type="caution">
    <text evidence="3">The sequence shown here is derived from an EMBL/GenBank/DDBJ whole genome shotgun (WGS) entry which is preliminary data.</text>
</comment>
<feature type="domain" description="AB hydrolase-1" evidence="2">
    <location>
        <begin position="39"/>
        <end position="137"/>
    </location>
</feature>
<dbReference type="GO" id="GO:0003824">
    <property type="term" value="F:catalytic activity"/>
    <property type="evidence" value="ECO:0007669"/>
    <property type="project" value="UniProtKB-ARBA"/>
</dbReference>
<evidence type="ECO:0000313" key="3">
    <source>
        <dbReference type="EMBL" id="TQM83680.1"/>
    </source>
</evidence>
<organism evidence="3 4">
    <name type="scientific">Saccharothrix saharensis</name>
    <dbReference type="NCBI Taxonomy" id="571190"/>
    <lineage>
        <taxon>Bacteria</taxon>
        <taxon>Bacillati</taxon>
        <taxon>Actinomycetota</taxon>
        <taxon>Actinomycetes</taxon>
        <taxon>Pseudonocardiales</taxon>
        <taxon>Pseudonocardiaceae</taxon>
        <taxon>Saccharothrix</taxon>
    </lineage>
</organism>
<dbReference type="Gene3D" id="3.40.50.1820">
    <property type="entry name" value="alpha/beta hydrolase"/>
    <property type="match status" value="1"/>
</dbReference>
<feature type="compositionally biased region" description="Basic and acidic residues" evidence="1">
    <location>
        <begin position="301"/>
        <end position="313"/>
    </location>
</feature>
<dbReference type="PANTHER" id="PTHR45763">
    <property type="entry name" value="HYDROLASE, ALPHA/BETA FOLD FAMILY PROTEIN, EXPRESSED-RELATED"/>
    <property type="match status" value="1"/>
</dbReference>
<dbReference type="InterPro" id="IPR029058">
    <property type="entry name" value="AB_hydrolase_fold"/>
</dbReference>
<protein>
    <submittedName>
        <fullName evidence="3">Pimeloyl-ACP methyl ester carboxylesterase</fullName>
    </submittedName>
</protein>
<dbReference type="RefSeq" id="WP_141981617.1">
    <property type="nucleotide sequence ID" value="NZ_VFPP01000001.1"/>
</dbReference>